<comment type="caution">
    <text evidence="1">The sequence shown here is derived from an EMBL/GenBank/DDBJ whole genome shotgun (WGS) entry which is preliminary data.</text>
</comment>
<protein>
    <submittedName>
        <fullName evidence="1">Uncharacterized protein</fullName>
    </submittedName>
</protein>
<dbReference type="EMBL" id="BGPR01022062">
    <property type="protein sequence ID" value="GBN87968.1"/>
    <property type="molecule type" value="Genomic_DNA"/>
</dbReference>
<gene>
    <name evidence="2" type="ORF">AVEN_196577_1</name>
    <name evidence="1" type="ORF">AVEN_31087_1</name>
</gene>
<keyword evidence="3" id="KW-1185">Reference proteome</keyword>
<dbReference type="Proteomes" id="UP000499080">
    <property type="component" value="Unassembled WGS sequence"/>
</dbReference>
<accession>A0A4Y2SI99</accession>
<evidence type="ECO:0000313" key="2">
    <source>
        <dbReference type="EMBL" id="GBN87968.1"/>
    </source>
</evidence>
<evidence type="ECO:0000313" key="3">
    <source>
        <dbReference type="Proteomes" id="UP000499080"/>
    </source>
</evidence>
<reference evidence="1 3" key="1">
    <citation type="journal article" date="2019" name="Sci. Rep.">
        <title>Orb-weaving spider Araneus ventricosus genome elucidates the spidroin gene catalogue.</title>
        <authorList>
            <person name="Kono N."/>
            <person name="Nakamura H."/>
            <person name="Ohtoshi R."/>
            <person name="Moran D.A.P."/>
            <person name="Shinohara A."/>
            <person name="Yoshida Y."/>
            <person name="Fujiwara M."/>
            <person name="Mori M."/>
            <person name="Tomita M."/>
            <person name="Arakawa K."/>
        </authorList>
    </citation>
    <scope>NUCLEOTIDE SEQUENCE [LARGE SCALE GENOMIC DNA]</scope>
</reference>
<proteinExistence type="predicted"/>
<organism evidence="1 3">
    <name type="scientific">Araneus ventricosus</name>
    <name type="common">Orbweaver spider</name>
    <name type="synonym">Epeira ventricosa</name>
    <dbReference type="NCBI Taxonomy" id="182803"/>
    <lineage>
        <taxon>Eukaryota</taxon>
        <taxon>Metazoa</taxon>
        <taxon>Ecdysozoa</taxon>
        <taxon>Arthropoda</taxon>
        <taxon>Chelicerata</taxon>
        <taxon>Arachnida</taxon>
        <taxon>Araneae</taxon>
        <taxon>Araneomorphae</taxon>
        <taxon>Entelegynae</taxon>
        <taxon>Araneoidea</taxon>
        <taxon>Araneidae</taxon>
        <taxon>Araneus</taxon>
    </lineage>
</organism>
<dbReference type="AlphaFoldDB" id="A0A4Y2SI99"/>
<dbReference type="EMBL" id="BGPR01022000">
    <property type="protein sequence ID" value="GBN87847.1"/>
    <property type="molecule type" value="Genomic_DNA"/>
</dbReference>
<evidence type="ECO:0000313" key="1">
    <source>
        <dbReference type="EMBL" id="GBN87847.1"/>
    </source>
</evidence>
<sequence>MNSKEEIKVQNRSNTANELPQRVTEIKLQLTIVLYSIKLLPRRGHVMTLQCDHSSRGPHIASCKQNSPCSFCPDLTSCDFFLWSYLKSKIYPGGDLKGQNITDCAEHSW</sequence>
<name>A0A4Y2SI99_ARAVE</name>